<feature type="compositionally biased region" description="Low complexity" evidence="1">
    <location>
        <begin position="111"/>
        <end position="123"/>
    </location>
</feature>
<evidence type="ECO:0000256" key="1">
    <source>
        <dbReference type="SAM" id="MobiDB-lite"/>
    </source>
</evidence>
<dbReference type="EMBL" id="ABDG02000028">
    <property type="protein sequence ID" value="EHK40410.1"/>
    <property type="molecule type" value="Genomic_DNA"/>
</dbReference>
<dbReference type="PANTHER" id="PTHR46370">
    <property type="entry name" value="GPALPP MOTIFS-CONTAINING PROTEIN 1"/>
    <property type="match status" value="1"/>
</dbReference>
<dbReference type="KEGG" id="tatv:25777498"/>
<dbReference type="PANTHER" id="PTHR46370:SF1">
    <property type="entry name" value="GPALPP MOTIFS-CONTAINING PROTEIN 1"/>
    <property type="match status" value="1"/>
</dbReference>
<protein>
    <recommendedName>
        <fullName evidence="2">DUF3752 domain-containing protein</fullName>
    </recommendedName>
</protein>
<keyword evidence="4" id="KW-1185">Reference proteome</keyword>
<dbReference type="eggNOG" id="KOG4188">
    <property type="taxonomic scope" value="Eukaryota"/>
</dbReference>
<dbReference type="InterPro" id="IPR046331">
    <property type="entry name" value="GPAM1-like"/>
</dbReference>
<sequence>MSSIGPHLPPQLTKRKHDDDDESTSSSNKHARRDNDAAHPPRNQDEIDVNGSDSDSEDDYGPPRPSTLPAAPAPRSVGPSLPPHLAAANNDDEINLSDSDSDPLPQPPPATAAANPPNPASDSESSDDDDDFGPSLPSASAPRRQIGPSLPPSDLDDAPKRDEWMLAPPPSSSTFSERDTTKLRARKFASKPSAKASSSAPGAPSIWTETPEEKLKRLQDAVLGRTSASSSAEAGGDASELQRKKQLRDEALAADIQAQRGRTLLEEHQGGKKKAGAVVRPEEEEDDPSKRAFDREKDMAVGGRITATQRKELINKSANFGGRFQKGSFL</sequence>
<feature type="compositionally biased region" description="Basic and acidic residues" evidence="1">
    <location>
        <begin position="288"/>
        <end position="299"/>
    </location>
</feature>
<evidence type="ECO:0000259" key="2">
    <source>
        <dbReference type="Pfam" id="PF12572"/>
    </source>
</evidence>
<dbReference type="HOGENOM" id="CLU_067132_0_0_1"/>
<feature type="compositionally biased region" description="Low complexity" evidence="1">
    <location>
        <begin position="227"/>
        <end position="239"/>
    </location>
</feature>
<dbReference type="OMA" id="NKAADFG"/>
<comment type="caution">
    <text evidence="3">The sequence shown here is derived from an EMBL/GenBank/DDBJ whole genome shotgun (WGS) entry which is preliminary data.</text>
</comment>
<feature type="region of interest" description="Disordered" evidence="1">
    <location>
        <begin position="261"/>
        <end position="299"/>
    </location>
</feature>
<evidence type="ECO:0000313" key="3">
    <source>
        <dbReference type="EMBL" id="EHK40410.1"/>
    </source>
</evidence>
<dbReference type="RefSeq" id="XP_013938568.1">
    <property type="nucleotide sequence ID" value="XM_014083093.1"/>
</dbReference>
<dbReference type="Pfam" id="PF12572">
    <property type="entry name" value="DUF3752"/>
    <property type="match status" value="1"/>
</dbReference>
<evidence type="ECO:0000313" key="4">
    <source>
        <dbReference type="Proteomes" id="UP000005426"/>
    </source>
</evidence>
<name>G9P9T8_HYPAI</name>
<accession>G9P9T8</accession>
<dbReference type="AlphaFoldDB" id="G9P9T8"/>
<feature type="compositionally biased region" description="Low complexity" evidence="1">
    <location>
        <begin position="190"/>
        <end position="205"/>
    </location>
</feature>
<feature type="compositionally biased region" description="Acidic residues" evidence="1">
    <location>
        <begin position="90"/>
        <end position="101"/>
    </location>
</feature>
<dbReference type="OrthoDB" id="73491at2759"/>
<proteinExistence type="predicted"/>
<dbReference type="InterPro" id="IPR022226">
    <property type="entry name" value="DUF3752"/>
</dbReference>
<feature type="compositionally biased region" description="Basic and acidic residues" evidence="1">
    <location>
        <begin position="33"/>
        <end position="45"/>
    </location>
</feature>
<dbReference type="Proteomes" id="UP000005426">
    <property type="component" value="Unassembled WGS sequence"/>
</dbReference>
<reference evidence="3 4" key="1">
    <citation type="journal article" date="2011" name="Genome Biol.">
        <title>Comparative genome sequence analysis underscores mycoparasitism as the ancestral life style of Trichoderma.</title>
        <authorList>
            <person name="Kubicek C.P."/>
            <person name="Herrera-Estrella A."/>
            <person name="Seidl-Seiboth V."/>
            <person name="Martinez D.A."/>
            <person name="Druzhinina I.S."/>
            <person name="Thon M."/>
            <person name="Zeilinger S."/>
            <person name="Casas-Flores S."/>
            <person name="Horwitz B.A."/>
            <person name="Mukherjee P.K."/>
            <person name="Mukherjee M."/>
            <person name="Kredics L."/>
            <person name="Alcaraz L.D."/>
            <person name="Aerts A."/>
            <person name="Antal Z."/>
            <person name="Atanasova L."/>
            <person name="Cervantes-Badillo M.G."/>
            <person name="Challacombe J."/>
            <person name="Chertkov O."/>
            <person name="McCluskey K."/>
            <person name="Coulpier F."/>
            <person name="Deshpande N."/>
            <person name="von Doehren H."/>
            <person name="Ebbole D.J."/>
            <person name="Esquivel-Naranjo E.U."/>
            <person name="Fekete E."/>
            <person name="Flipphi M."/>
            <person name="Glaser F."/>
            <person name="Gomez-Rodriguez E.Y."/>
            <person name="Gruber S."/>
            <person name="Han C."/>
            <person name="Henrissat B."/>
            <person name="Hermosa R."/>
            <person name="Hernandez-Onate M."/>
            <person name="Karaffa L."/>
            <person name="Kosti I."/>
            <person name="Le Crom S."/>
            <person name="Lindquist E."/>
            <person name="Lucas S."/>
            <person name="Luebeck M."/>
            <person name="Luebeck P.S."/>
            <person name="Margeot A."/>
            <person name="Metz B."/>
            <person name="Misra M."/>
            <person name="Nevalainen H."/>
            <person name="Omann M."/>
            <person name="Packer N."/>
            <person name="Perrone G."/>
            <person name="Uresti-Rivera E.E."/>
            <person name="Salamov A."/>
            <person name="Schmoll M."/>
            <person name="Seiboth B."/>
            <person name="Shapiro H."/>
            <person name="Sukno S."/>
            <person name="Tamayo-Ramos J.A."/>
            <person name="Tisch D."/>
            <person name="Wiest A."/>
            <person name="Wilkinson H.H."/>
            <person name="Zhang M."/>
            <person name="Coutinho P.M."/>
            <person name="Kenerley C.M."/>
            <person name="Monte E."/>
            <person name="Baker S.E."/>
            <person name="Grigoriev I.V."/>
        </authorList>
    </citation>
    <scope>NUCLEOTIDE SEQUENCE [LARGE SCALE GENOMIC DNA]</scope>
    <source>
        <strain evidence="4">ATCC 20476 / IMI 206040</strain>
    </source>
</reference>
<feature type="region of interest" description="Disordered" evidence="1">
    <location>
        <begin position="1"/>
        <end position="246"/>
    </location>
</feature>
<organism evidence="3 4">
    <name type="scientific">Hypocrea atroviridis (strain ATCC 20476 / IMI 206040)</name>
    <name type="common">Trichoderma atroviride</name>
    <dbReference type="NCBI Taxonomy" id="452589"/>
    <lineage>
        <taxon>Eukaryota</taxon>
        <taxon>Fungi</taxon>
        <taxon>Dikarya</taxon>
        <taxon>Ascomycota</taxon>
        <taxon>Pezizomycotina</taxon>
        <taxon>Sordariomycetes</taxon>
        <taxon>Hypocreomycetidae</taxon>
        <taxon>Hypocreales</taxon>
        <taxon>Hypocreaceae</taxon>
        <taxon>Trichoderma</taxon>
    </lineage>
</organism>
<dbReference type="GeneID" id="25777498"/>
<gene>
    <name evidence="3" type="ORF">TRIATDRAFT_208687</name>
</gene>
<feature type="domain" description="DUF3752" evidence="2">
    <location>
        <begin position="169"/>
        <end position="325"/>
    </location>
</feature>